<evidence type="ECO:0000256" key="1">
    <source>
        <dbReference type="ARBA" id="ARBA00022679"/>
    </source>
</evidence>
<dbReference type="InterPro" id="IPR011913">
    <property type="entry name" value="RfaE_dom_I"/>
</dbReference>
<dbReference type="PANTHER" id="PTHR46969:SF1">
    <property type="entry name" value="BIFUNCTIONAL PROTEIN HLDE"/>
    <property type="match status" value="1"/>
</dbReference>
<protein>
    <submittedName>
        <fullName evidence="4">RfaE bifunctional protein, domain I</fullName>
    </submittedName>
</protein>
<organism evidence="4 5">
    <name type="scientific">Pseudobutyrivibrio ruminis</name>
    <dbReference type="NCBI Taxonomy" id="46206"/>
    <lineage>
        <taxon>Bacteria</taxon>
        <taxon>Bacillati</taxon>
        <taxon>Bacillota</taxon>
        <taxon>Clostridia</taxon>
        <taxon>Lachnospirales</taxon>
        <taxon>Lachnospiraceae</taxon>
        <taxon>Pseudobutyrivibrio</taxon>
    </lineage>
</organism>
<dbReference type="GO" id="GO:0016773">
    <property type="term" value="F:phosphotransferase activity, alcohol group as acceptor"/>
    <property type="evidence" value="ECO:0007669"/>
    <property type="project" value="InterPro"/>
</dbReference>
<evidence type="ECO:0000313" key="4">
    <source>
        <dbReference type="EMBL" id="SEK21671.1"/>
    </source>
</evidence>
<proteinExistence type="predicted"/>
<dbReference type="CDD" id="cd01172">
    <property type="entry name" value="RfaE_like"/>
    <property type="match status" value="1"/>
</dbReference>
<dbReference type="EMBL" id="FNZX01000003">
    <property type="protein sequence ID" value="SEK21671.1"/>
    <property type="molecule type" value="Genomic_DNA"/>
</dbReference>
<evidence type="ECO:0000256" key="2">
    <source>
        <dbReference type="ARBA" id="ARBA00022777"/>
    </source>
</evidence>
<dbReference type="Gene3D" id="3.40.1190.20">
    <property type="match status" value="1"/>
</dbReference>
<evidence type="ECO:0000259" key="3">
    <source>
        <dbReference type="Pfam" id="PF00294"/>
    </source>
</evidence>
<dbReference type="SUPFAM" id="SSF53613">
    <property type="entry name" value="Ribokinase-like"/>
    <property type="match status" value="1"/>
</dbReference>
<dbReference type="GO" id="GO:0033786">
    <property type="term" value="F:heptose-1-phosphate adenylyltransferase activity"/>
    <property type="evidence" value="ECO:0007669"/>
    <property type="project" value="TreeGrafter"/>
</dbReference>
<reference evidence="5" key="1">
    <citation type="submission" date="2016-10" db="EMBL/GenBank/DDBJ databases">
        <authorList>
            <person name="Varghese N."/>
        </authorList>
    </citation>
    <scope>NUCLEOTIDE SEQUENCE [LARGE SCALE GENOMIC DNA]</scope>
    <source>
        <strain evidence="5">ACV-9</strain>
    </source>
</reference>
<dbReference type="Pfam" id="PF00294">
    <property type="entry name" value="PfkB"/>
    <property type="match status" value="1"/>
</dbReference>
<dbReference type="InterPro" id="IPR011611">
    <property type="entry name" value="PfkB_dom"/>
</dbReference>
<dbReference type="GO" id="GO:0033785">
    <property type="term" value="F:heptose 7-phosphate kinase activity"/>
    <property type="evidence" value="ECO:0007669"/>
    <property type="project" value="TreeGrafter"/>
</dbReference>
<dbReference type="InterPro" id="IPR029056">
    <property type="entry name" value="Ribokinase-like"/>
</dbReference>
<gene>
    <name evidence="4" type="ORF">SAMN02910377_00343</name>
</gene>
<sequence length="328" mass="35753">MNKVSYIEKINNEFSKKNVLVIGDLMVDRYISGKVRKISPEAPVPVLDYIDKKFVAGGASNVVNNLLGLGVSVHVAGVIADDDPGRWLKKELEQNGAIIDGIYESTERPTTLKTRYTTKGIQLLRVDKEETKDISEEAKKFIVDYLVENLATIDAVVFSDYVKGVLKDKNFTRRLIGICKDYNIFVAVDSKTDCIGNYEGADIMTPNADEVSSAVGIKMETEEDVSAAGELYLKDSGAEALLLTRGDKGIAVFEKGKERADYPAKDVEVFDVSGAGDTVISTITIAKICDLDMAESVELGNIAAGVVITKRGTVAIKKEELLRAIDEV</sequence>
<evidence type="ECO:0000313" key="5">
    <source>
        <dbReference type="Proteomes" id="UP000182321"/>
    </source>
</evidence>
<dbReference type="GO" id="GO:0005829">
    <property type="term" value="C:cytosol"/>
    <property type="evidence" value="ECO:0007669"/>
    <property type="project" value="TreeGrafter"/>
</dbReference>
<dbReference type="PANTHER" id="PTHR46969">
    <property type="entry name" value="BIFUNCTIONAL PROTEIN HLDE"/>
    <property type="match status" value="1"/>
</dbReference>
<dbReference type="AlphaFoldDB" id="A0A1H7F6E6"/>
<keyword evidence="2" id="KW-0418">Kinase</keyword>
<dbReference type="RefSeq" id="WP_074788834.1">
    <property type="nucleotide sequence ID" value="NZ_FNZX01000003.1"/>
</dbReference>
<dbReference type="Proteomes" id="UP000182321">
    <property type="component" value="Unassembled WGS sequence"/>
</dbReference>
<name>A0A1H7F6E6_9FIRM</name>
<keyword evidence="5" id="KW-1185">Reference proteome</keyword>
<accession>A0A1H7F6E6</accession>
<keyword evidence="1" id="KW-0808">Transferase</keyword>
<feature type="domain" description="Carbohydrate kinase PfkB" evidence="3">
    <location>
        <begin position="17"/>
        <end position="315"/>
    </location>
</feature>